<evidence type="ECO:0000313" key="2">
    <source>
        <dbReference type="Proteomes" id="UP000250079"/>
    </source>
</evidence>
<evidence type="ECO:0000313" key="1">
    <source>
        <dbReference type="EMBL" id="ASJ71607.1"/>
    </source>
</evidence>
<accession>A0A2Z2NVC4</accession>
<keyword evidence="2" id="KW-1185">Reference proteome</keyword>
<gene>
    <name evidence="1" type="ORF">IMCC3135_07510</name>
</gene>
<dbReference type="Proteomes" id="UP000250079">
    <property type="component" value="Chromosome"/>
</dbReference>
<dbReference type="RefSeq" id="WP_157735820.1">
    <property type="nucleotide sequence ID" value="NZ_CP018632.1"/>
</dbReference>
<name>A0A2Z2NVC4_9GAMM</name>
<dbReference type="EMBL" id="CP018632">
    <property type="protein sequence ID" value="ASJ71607.1"/>
    <property type="molecule type" value="Genomic_DNA"/>
</dbReference>
<organism evidence="1 2">
    <name type="scientific">Granulosicoccus antarcticus IMCC3135</name>
    <dbReference type="NCBI Taxonomy" id="1192854"/>
    <lineage>
        <taxon>Bacteria</taxon>
        <taxon>Pseudomonadati</taxon>
        <taxon>Pseudomonadota</taxon>
        <taxon>Gammaproteobacteria</taxon>
        <taxon>Chromatiales</taxon>
        <taxon>Granulosicoccaceae</taxon>
        <taxon>Granulosicoccus</taxon>
    </lineage>
</organism>
<reference evidence="1 2" key="1">
    <citation type="submission" date="2016-12" db="EMBL/GenBank/DDBJ databases">
        <authorList>
            <person name="Song W.-J."/>
            <person name="Kurnit D.M."/>
        </authorList>
    </citation>
    <scope>NUCLEOTIDE SEQUENCE [LARGE SCALE GENOMIC DNA]</scope>
    <source>
        <strain evidence="1 2">IMCC3135</strain>
    </source>
</reference>
<protein>
    <submittedName>
        <fullName evidence="1">Uncharacterized protein</fullName>
    </submittedName>
</protein>
<dbReference type="KEGG" id="gai:IMCC3135_07510"/>
<dbReference type="AlphaFoldDB" id="A0A2Z2NVC4"/>
<sequence length="107" mass="12020">MGVRFALSETYVALDASDETLWLIPMRDPYQENKTQVNHFRLLSQQSIVFLLHQRLRTRTIRSQAADATHLASARGSRFSIEVNWQPACAKTSVMLSLAVTTLSPTG</sequence>
<proteinExistence type="predicted"/>